<dbReference type="InterPro" id="IPR023090">
    <property type="entry name" value="UPF0702_alpha/beta_dom_sf"/>
</dbReference>
<accession>A0ABV7N3Q8</accession>
<dbReference type="PANTHER" id="PTHR34582">
    <property type="entry name" value="UPF0702 TRANSMEMBRANE PROTEIN YCAP"/>
    <property type="match status" value="1"/>
</dbReference>
<evidence type="ECO:0000313" key="8">
    <source>
        <dbReference type="EMBL" id="MFC3388225.1"/>
    </source>
</evidence>
<evidence type="ECO:0000256" key="4">
    <source>
        <dbReference type="ARBA" id="ARBA00022692"/>
    </source>
</evidence>
<proteinExistence type="inferred from homology"/>
<keyword evidence="3" id="KW-1003">Cell membrane</keyword>
<evidence type="ECO:0000256" key="5">
    <source>
        <dbReference type="ARBA" id="ARBA00022989"/>
    </source>
</evidence>
<dbReference type="Pfam" id="PF04239">
    <property type="entry name" value="DUF421"/>
    <property type="match status" value="1"/>
</dbReference>
<dbReference type="Proteomes" id="UP001595637">
    <property type="component" value="Unassembled WGS sequence"/>
</dbReference>
<evidence type="ECO:0000256" key="3">
    <source>
        <dbReference type="ARBA" id="ARBA00022475"/>
    </source>
</evidence>
<name>A0ABV7N3Q8_9STAP</name>
<dbReference type="EMBL" id="JBHRVQ010000001">
    <property type="protein sequence ID" value="MFC3388225.1"/>
    <property type="molecule type" value="Genomic_DNA"/>
</dbReference>
<dbReference type="InterPro" id="IPR007353">
    <property type="entry name" value="DUF421"/>
</dbReference>
<evidence type="ECO:0000256" key="2">
    <source>
        <dbReference type="ARBA" id="ARBA00006448"/>
    </source>
</evidence>
<dbReference type="RefSeq" id="WP_380657016.1">
    <property type="nucleotide sequence ID" value="NZ_JBHRVQ010000001.1"/>
</dbReference>
<keyword evidence="5" id="KW-1133">Transmembrane helix</keyword>
<keyword evidence="4" id="KW-0812">Transmembrane</keyword>
<evidence type="ECO:0000259" key="7">
    <source>
        <dbReference type="Pfam" id="PF04239"/>
    </source>
</evidence>
<feature type="domain" description="YetF C-terminal" evidence="7">
    <location>
        <begin position="5"/>
        <end position="137"/>
    </location>
</feature>
<keyword evidence="6" id="KW-0472">Membrane</keyword>
<evidence type="ECO:0000256" key="1">
    <source>
        <dbReference type="ARBA" id="ARBA00004651"/>
    </source>
</evidence>
<comment type="subcellular location">
    <subcellularLocation>
        <location evidence="1">Cell membrane</location>
        <topology evidence="1">Multi-pass membrane protein</topology>
    </subcellularLocation>
</comment>
<gene>
    <name evidence="8" type="ORF">ACFOEO_06555</name>
</gene>
<protein>
    <submittedName>
        <fullName evidence="8">DUF421 domain-containing protein</fullName>
    </submittedName>
</protein>
<dbReference type="PANTHER" id="PTHR34582:SF6">
    <property type="entry name" value="UPF0702 TRANSMEMBRANE PROTEIN YCAP"/>
    <property type="match status" value="1"/>
</dbReference>
<comment type="caution">
    <text evidence="8">The sequence shown here is derived from an EMBL/GenBank/DDBJ whole genome shotgun (WGS) entry which is preliminary data.</text>
</comment>
<comment type="similarity">
    <text evidence="2">Belongs to the UPF0702 family.</text>
</comment>
<dbReference type="Gene3D" id="3.30.240.20">
    <property type="entry name" value="bsu07140 like domains"/>
    <property type="match status" value="2"/>
</dbReference>
<organism evidence="8 9">
    <name type="scientific">Salinicoccus sesuvii</name>
    <dbReference type="NCBI Taxonomy" id="868281"/>
    <lineage>
        <taxon>Bacteria</taxon>
        <taxon>Bacillati</taxon>
        <taxon>Bacillota</taxon>
        <taxon>Bacilli</taxon>
        <taxon>Bacillales</taxon>
        <taxon>Staphylococcaceae</taxon>
        <taxon>Salinicoccus</taxon>
    </lineage>
</organism>
<evidence type="ECO:0000256" key="6">
    <source>
        <dbReference type="ARBA" id="ARBA00023136"/>
    </source>
</evidence>
<reference evidence="9" key="1">
    <citation type="journal article" date="2019" name="Int. J. Syst. Evol. Microbiol.">
        <title>The Global Catalogue of Microorganisms (GCM) 10K type strain sequencing project: providing services to taxonomists for standard genome sequencing and annotation.</title>
        <authorList>
            <consortium name="The Broad Institute Genomics Platform"/>
            <consortium name="The Broad Institute Genome Sequencing Center for Infectious Disease"/>
            <person name="Wu L."/>
            <person name="Ma J."/>
        </authorList>
    </citation>
    <scope>NUCLEOTIDE SEQUENCE [LARGE SCALE GENOMIC DNA]</scope>
    <source>
        <strain evidence="9">CCM 7756</strain>
    </source>
</reference>
<evidence type="ECO:0000313" key="9">
    <source>
        <dbReference type="Proteomes" id="UP001595637"/>
    </source>
</evidence>
<keyword evidence="9" id="KW-1185">Reference proteome</keyword>
<sequence length="150" mass="17497">MVALKNERFRKLTKGTPQMLIDNGELNVKVMNRNMMDVDEVRELLRMQNVFSLRSVKYAILENSGRLSVIRYDREESTASGKDQKGCDRNEITYLLVDAGKVEYAALGEIDRDIEWLRKEIRKDTGHALDNVFFAEWGRETGFFIQEKKM</sequence>